<dbReference type="PATRIC" id="fig|1042209.11.peg.3939"/>
<evidence type="ECO:0000313" key="1">
    <source>
        <dbReference type="EMBL" id="EXF94122.1"/>
    </source>
</evidence>
<accession>A0A010T9V5</accession>
<protein>
    <submittedName>
        <fullName evidence="1">Uncharacterized protein</fullName>
    </submittedName>
</protein>
<comment type="caution">
    <text evidence="1">The sequence shown here is derived from an EMBL/GenBank/DDBJ whole genome shotgun (WGS) entry which is preliminary data.</text>
</comment>
<dbReference type="Proteomes" id="UP000022611">
    <property type="component" value="Unassembled WGS sequence"/>
</dbReference>
<dbReference type="OrthoDB" id="9908203at2"/>
<dbReference type="EMBL" id="AFOY02000015">
    <property type="protein sequence ID" value="EXF94122.1"/>
    <property type="molecule type" value="Genomic_DNA"/>
</dbReference>
<gene>
    <name evidence="1" type="ORF">HK44_007785</name>
</gene>
<proteinExistence type="predicted"/>
<dbReference type="RefSeq" id="WP_020723513.1">
    <property type="nucleotide sequence ID" value="NZ_AFOY02000015.1"/>
</dbReference>
<sequence>MQAEDWGETRGAIKPQLMMFIVPGNRPMVPYALVLTGSLPIHELASDS</sequence>
<dbReference type="AlphaFoldDB" id="A0A010T9V5"/>
<evidence type="ECO:0000313" key="2">
    <source>
        <dbReference type="Proteomes" id="UP000022611"/>
    </source>
</evidence>
<reference evidence="1 2" key="1">
    <citation type="journal article" date="2011" name="J. Bacteriol.">
        <title>Draft genome sequence of the polycyclic aromatic hydrocarbon-degrading, genetically engineered bioluminescent bioreporter Pseudomonas fluorescens HK44.</title>
        <authorList>
            <person name="Chauhan A."/>
            <person name="Layton A.C."/>
            <person name="Williams D.E."/>
            <person name="Smartt A.E."/>
            <person name="Ripp S."/>
            <person name="Karpinets T.V."/>
            <person name="Brown S.D."/>
            <person name="Sayler G.S."/>
        </authorList>
    </citation>
    <scope>NUCLEOTIDE SEQUENCE [LARGE SCALE GENOMIC DNA]</scope>
    <source>
        <strain evidence="1 2">HK44</strain>
    </source>
</reference>
<name>A0A010T9V5_PSEFL</name>
<organism evidence="1 2">
    <name type="scientific">Pseudomonas fluorescens HK44</name>
    <dbReference type="NCBI Taxonomy" id="1042209"/>
    <lineage>
        <taxon>Bacteria</taxon>
        <taxon>Pseudomonadati</taxon>
        <taxon>Pseudomonadota</taxon>
        <taxon>Gammaproteobacteria</taxon>
        <taxon>Pseudomonadales</taxon>
        <taxon>Pseudomonadaceae</taxon>
        <taxon>Pseudomonas</taxon>
    </lineage>
</organism>
<dbReference type="HOGENOM" id="CLU_3156820_0_0_6"/>